<proteinExistence type="predicted"/>
<comment type="caution">
    <text evidence="2">The sequence shown here is derived from an EMBL/GenBank/DDBJ whole genome shotgun (WGS) entry which is preliminary data.</text>
</comment>
<dbReference type="AlphaFoldDB" id="A0A848AZA8"/>
<accession>A0A848AZA8</accession>
<dbReference type="Gene3D" id="3.90.320.10">
    <property type="match status" value="1"/>
</dbReference>
<organism evidence="2 3">
    <name type="scientific">Victivallis vadensis</name>
    <dbReference type="NCBI Taxonomy" id="172901"/>
    <lineage>
        <taxon>Bacteria</taxon>
        <taxon>Pseudomonadati</taxon>
        <taxon>Lentisphaerota</taxon>
        <taxon>Lentisphaeria</taxon>
        <taxon>Victivallales</taxon>
        <taxon>Victivallaceae</taxon>
        <taxon>Victivallis</taxon>
    </lineage>
</organism>
<feature type="domain" description="Putative exodeoxyribonuclease 8 PDDEXK-like" evidence="1">
    <location>
        <begin position="26"/>
        <end position="262"/>
    </location>
</feature>
<dbReference type="InterPro" id="IPR024432">
    <property type="entry name" value="Put_RecE_PDDEXK-like_dom"/>
</dbReference>
<name>A0A848AZA8_9BACT</name>
<dbReference type="InterPro" id="IPR011604">
    <property type="entry name" value="PDDEXK-like_dom_sf"/>
</dbReference>
<gene>
    <name evidence="2" type="ORF">HF882_06655</name>
</gene>
<evidence type="ECO:0000313" key="3">
    <source>
        <dbReference type="Proteomes" id="UP000576225"/>
    </source>
</evidence>
<evidence type="ECO:0000259" key="1">
    <source>
        <dbReference type="Pfam" id="PF12684"/>
    </source>
</evidence>
<dbReference type="RefSeq" id="WP_168962057.1">
    <property type="nucleotide sequence ID" value="NZ_JABAEW010000009.1"/>
</dbReference>
<dbReference type="Proteomes" id="UP000576225">
    <property type="component" value="Unassembled WGS sequence"/>
</dbReference>
<protein>
    <recommendedName>
        <fullName evidence="1">Putative exodeoxyribonuclease 8 PDDEXK-like domain-containing protein</fullName>
    </recommendedName>
</protein>
<evidence type="ECO:0000313" key="2">
    <source>
        <dbReference type="EMBL" id="NMD86262.1"/>
    </source>
</evidence>
<sequence length="280" mass="32602">MDKNEKEIREMLSPNREKLDSMNCFSHSQYGRFCECEARAVAVLKKEWTEKTSAALTFGKYFHSYFEGPEAFAKFKNENIDEIFTKKGELRAEFKVADTMFKKITGDPKAAAFATGLHEVDIDGEINGVPWRGKIDVLDMENLWFTDLKAVADLYAGEWMVLKDEAGNWRNRKVSFIEAYHYHRQMAIYREILKQRTGKNFAPMMLAVSKQEYPAIELIGFTDFPRLEMEVAEIEISQDRFVELKSGKVQPEWCGKCDYCRAMKRVSRMITPKDLERMVM</sequence>
<dbReference type="EMBL" id="JABAEW010000009">
    <property type="protein sequence ID" value="NMD86262.1"/>
    <property type="molecule type" value="Genomic_DNA"/>
</dbReference>
<reference evidence="2 3" key="1">
    <citation type="submission" date="2020-04" db="EMBL/GenBank/DDBJ databases">
        <authorList>
            <person name="Hitch T.C.A."/>
            <person name="Wylensek D."/>
            <person name="Clavel T."/>
        </authorList>
    </citation>
    <scope>NUCLEOTIDE SEQUENCE [LARGE SCALE GENOMIC DNA]</scope>
    <source>
        <strain evidence="2 3">COR2-253-APC-1A</strain>
    </source>
</reference>
<dbReference type="Pfam" id="PF12684">
    <property type="entry name" value="DUF3799"/>
    <property type="match status" value="1"/>
</dbReference>